<evidence type="ECO:0000256" key="2">
    <source>
        <dbReference type="ARBA" id="ARBA00008137"/>
    </source>
</evidence>
<dbReference type="PANTHER" id="PTHR13007:SF19">
    <property type="entry name" value="PRE-MRNA-SPLICING FACTOR 18"/>
    <property type="match status" value="1"/>
</dbReference>
<reference evidence="9 10" key="1">
    <citation type="submission" date="2024-05" db="EMBL/GenBank/DDBJ databases">
        <title>Long read based assembly of the Candida bracarensis genome reveals expanded adhesin content.</title>
        <authorList>
            <person name="Marcet-Houben M."/>
            <person name="Ksiezopolska E."/>
            <person name="Gabaldon T."/>
        </authorList>
    </citation>
    <scope>NUCLEOTIDE SEQUENCE [LARGE SCALE GENOMIC DNA]</scope>
    <source>
        <strain evidence="9 10">CBM6</strain>
    </source>
</reference>
<dbReference type="SUPFAM" id="SSF47938">
    <property type="entry name" value="Functional domain of the splicing factor Prp18"/>
    <property type="match status" value="1"/>
</dbReference>
<name>A0ABR4NS34_9SACH</name>
<proteinExistence type="inferred from homology"/>
<comment type="caution">
    <text evidence="9">The sequence shown here is derived from an EMBL/GenBank/DDBJ whole genome shotgun (WGS) entry which is preliminary data.</text>
</comment>
<organism evidence="9 10">
    <name type="scientific">Nakaseomyces bracarensis</name>
    <dbReference type="NCBI Taxonomy" id="273131"/>
    <lineage>
        <taxon>Eukaryota</taxon>
        <taxon>Fungi</taxon>
        <taxon>Dikarya</taxon>
        <taxon>Ascomycota</taxon>
        <taxon>Saccharomycotina</taxon>
        <taxon>Saccharomycetes</taxon>
        <taxon>Saccharomycetales</taxon>
        <taxon>Saccharomycetaceae</taxon>
        <taxon>Nakaseomyces</taxon>
    </lineage>
</organism>
<sequence length="185" mass="20888">MSRDERVAVKIAEEKGISGRIDPGMIGDSGKVEELSLNINMYIHELLSQWGYDSAVAAKGPTIGKEDELLKQTKICLYPLLVKLRKGTLASDSLISLATTLHYLQEYQRTGDKAQLQRCTESYMHLSMGSVAWPIGVSQVGIHERKINYQQQQQTANIMADEETRMWITSIKRIISHVESTNKRH</sequence>
<evidence type="ECO:0000256" key="4">
    <source>
        <dbReference type="ARBA" id="ARBA00022664"/>
    </source>
</evidence>
<dbReference type="InterPro" id="IPR039979">
    <property type="entry name" value="PRPF18"/>
</dbReference>
<dbReference type="Gene3D" id="1.20.940.10">
    <property type="entry name" value="Functional domain of the splicing factor Prp18"/>
    <property type="match status" value="1"/>
</dbReference>
<dbReference type="EMBL" id="JBEVYD010000008">
    <property type="protein sequence ID" value="KAL3231092.1"/>
    <property type="molecule type" value="Genomic_DNA"/>
</dbReference>
<dbReference type="PANTHER" id="PTHR13007">
    <property type="entry name" value="PRE-MRNA SPLICING FACTOR-RELATED"/>
    <property type="match status" value="1"/>
</dbReference>
<evidence type="ECO:0000313" key="10">
    <source>
        <dbReference type="Proteomes" id="UP001623330"/>
    </source>
</evidence>
<protein>
    <recommendedName>
        <fullName evidence="3">Pre-mRNA-splicing factor 18</fullName>
    </recommendedName>
</protein>
<dbReference type="InterPro" id="IPR004098">
    <property type="entry name" value="Prp18"/>
</dbReference>
<keyword evidence="5" id="KW-0747">Spliceosome</keyword>
<keyword evidence="4" id="KW-0507">mRNA processing</keyword>
<evidence type="ECO:0000313" key="9">
    <source>
        <dbReference type="EMBL" id="KAL3231092.1"/>
    </source>
</evidence>
<comment type="subcellular location">
    <subcellularLocation>
        <location evidence="1">Nucleus</location>
    </subcellularLocation>
</comment>
<keyword evidence="10" id="KW-1185">Reference proteome</keyword>
<evidence type="ECO:0000259" key="8">
    <source>
        <dbReference type="Pfam" id="PF02840"/>
    </source>
</evidence>
<evidence type="ECO:0000256" key="6">
    <source>
        <dbReference type="ARBA" id="ARBA00023187"/>
    </source>
</evidence>
<accession>A0ABR4NS34</accession>
<dbReference type="Pfam" id="PF02840">
    <property type="entry name" value="Prp18"/>
    <property type="match status" value="1"/>
</dbReference>
<evidence type="ECO:0000256" key="1">
    <source>
        <dbReference type="ARBA" id="ARBA00004123"/>
    </source>
</evidence>
<gene>
    <name evidence="9" type="ORF">RNJ44_00731</name>
</gene>
<comment type="similarity">
    <text evidence="2">Belongs to the PRP18 family.</text>
</comment>
<evidence type="ECO:0000256" key="7">
    <source>
        <dbReference type="ARBA" id="ARBA00023242"/>
    </source>
</evidence>
<keyword evidence="6" id="KW-0508">mRNA splicing</keyword>
<evidence type="ECO:0000256" key="3">
    <source>
        <dbReference type="ARBA" id="ARBA00018242"/>
    </source>
</evidence>
<evidence type="ECO:0000256" key="5">
    <source>
        <dbReference type="ARBA" id="ARBA00022728"/>
    </source>
</evidence>
<keyword evidence="7" id="KW-0539">Nucleus</keyword>
<feature type="domain" description="Prp18" evidence="8">
    <location>
        <begin position="41"/>
        <end position="181"/>
    </location>
</feature>
<dbReference type="Proteomes" id="UP001623330">
    <property type="component" value="Unassembled WGS sequence"/>
</dbReference>